<dbReference type="InterPro" id="IPR035965">
    <property type="entry name" value="PAS-like_dom_sf"/>
</dbReference>
<accession>A0A1V9VDL4</accession>
<organism evidence="2 4">
    <name type="scientific">Aliarcobacter cryaerophilus</name>
    <dbReference type="NCBI Taxonomy" id="28198"/>
    <lineage>
        <taxon>Bacteria</taxon>
        <taxon>Pseudomonadati</taxon>
        <taxon>Campylobacterota</taxon>
        <taxon>Epsilonproteobacteria</taxon>
        <taxon>Campylobacterales</taxon>
        <taxon>Arcobacteraceae</taxon>
        <taxon>Aliarcobacter</taxon>
    </lineage>
</organism>
<dbReference type="SUPFAM" id="SSF55785">
    <property type="entry name" value="PYP-like sensor domain (PAS domain)"/>
    <property type="match status" value="1"/>
</dbReference>
<dbReference type="Proteomes" id="UP001164100">
    <property type="component" value="Chromosome"/>
</dbReference>
<evidence type="ECO:0000313" key="2">
    <source>
        <dbReference type="EMBL" id="OQR42120.1"/>
    </source>
</evidence>
<dbReference type="PROSITE" id="PS50112">
    <property type="entry name" value="PAS"/>
    <property type="match status" value="1"/>
</dbReference>
<dbReference type="InterPro" id="IPR000014">
    <property type="entry name" value="PAS"/>
</dbReference>
<dbReference type="EMBL" id="LNTC01000009">
    <property type="protein sequence ID" value="OQR42120.1"/>
    <property type="molecule type" value="Genomic_DNA"/>
</dbReference>
<protein>
    <submittedName>
        <fullName evidence="3">PAS domain-containing protein</fullName>
    </submittedName>
    <submittedName>
        <fullName evidence="2">PAS sensor domain-containing protein</fullName>
    </submittedName>
</protein>
<dbReference type="EMBL" id="CP099556">
    <property type="protein sequence ID" value="UYF42928.1"/>
    <property type="molecule type" value="Genomic_DNA"/>
</dbReference>
<sequence length="133" mass="15193">MSKEIVLDDYAFLVSETDEKGIIIFANDDFCKIAGYGIDELIGKPHNTVRHPDMPKAAFKDLWETVKKGNIWTGYVKNATKDGDYYWVFATVYPTITSEGTKGYLSCRRKASIEEIKTHENLYKQLKMNEKAA</sequence>
<name>A0A1V9VDL4_9BACT</name>
<dbReference type="RefSeq" id="WP_066221813.1">
    <property type="nucleotide sequence ID" value="NZ_CP026655.1"/>
</dbReference>
<dbReference type="Proteomes" id="UP000192599">
    <property type="component" value="Unassembled WGS sequence"/>
</dbReference>
<evidence type="ECO:0000259" key="1">
    <source>
        <dbReference type="PROSITE" id="PS50112"/>
    </source>
</evidence>
<dbReference type="CDD" id="cd00130">
    <property type="entry name" value="PAS"/>
    <property type="match status" value="1"/>
</dbReference>
<proteinExistence type="predicted"/>
<reference evidence="2 4" key="1">
    <citation type="submission" date="2017-04" db="EMBL/GenBank/DDBJ databases">
        <title>Accumulation and expression of multiple antibiotic resistance genes in Arcobacter cryaerophilus that thrives in sewage.</title>
        <authorList>
            <person name="Millar J.A."/>
            <person name="Raghavan R."/>
        </authorList>
    </citation>
    <scope>NUCLEOTIDE SEQUENCE [LARGE SCALE GENOMIC DNA]</scope>
    <source>
        <strain evidence="2 4">AZT-1</strain>
    </source>
</reference>
<reference evidence="3" key="2">
    <citation type="journal article" date="2022" name="Front. Microbiol.">
        <title>Species classification and novel plasmid identifications in Arcobacter cryaerophilus and Arcobacter cryaerophilus-like organisms.</title>
        <authorList>
            <person name="Zhou G."/>
            <person name="Wang M."/>
            <person name="Wang H."/>
            <person name="Chen X."/>
            <person name="Gu Y."/>
            <person name="Shao Z."/>
            <person name="Zhang J."/>
            <person name="Zhang M."/>
        </authorList>
    </citation>
    <scope>NUCLEOTIDE SEQUENCE</scope>
    <source>
        <strain evidence="3">ICDCAC48</strain>
    </source>
</reference>
<dbReference type="Gene3D" id="3.30.450.20">
    <property type="entry name" value="PAS domain"/>
    <property type="match status" value="1"/>
</dbReference>
<dbReference type="InterPro" id="IPR013655">
    <property type="entry name" value="PAS_fold_3"/>
</dbReference>
<dbReference type="Pfam" id="PF08447">
    <property type="entry name" value="PAS_3"/>
    <property type="match status" value="1"/>
</dbReference>
<dbReference type="AlphaFoldDB" id="A0A1V9VDL4"/>
<evidence type="ECO:0000313" key="4">
    <source>
        <dbReference type="Proteomes" id="UP000192599"/>
    </source>
</evidence>
<feature type="domain" description="PAS" evidence="1">
    <location>
        <begin position="18"/>
        <end position="69"/>
    </location>
</feature>
<gene>
    <name evidence="2" type="ORF">AS859_01535</name>
    <name evidence="3" type="ORF">NGX11_08485</name>
</gene>
<dbReference type="NCBIfam" id="TIGR00229">
    <property type="entry name" value="sensory_box"/>
    <property type="match status" value="1"/>
</dbReference>
<evidence type="ECO:0000313" key="3">
    <source>
        <dbReference type="EMBL" id="UYF42928.1"/>
    </source>
</evidence>